<reference evidence="2 3" key="1">
    <citation type="journal article" date="2020" name="Nat. Food">
        <title>A phased Vanilla planifolia genome enables genetic improvement of flavour and production.</title>
        <authorList>
            <person name="Hasing T."/>
            <person name="Tang H."/>
            <person name="Brym M."/>
            <person name="Khazi F."/>
            <person name="Huang T."/>
            <person name="Chambers A.H."/>
        </authorList>
    </citation>
    <scope>NUCLEOTIDE SEQUENCE [LARGE SCALE GENOMIC DNA]</scope>
    <source>
        <tissue evidence="2">Leaf</tissue>
    </source>
</reference>
<feature type="transmembrane region" description="Helical" evidence="1">
    <location>
        <begin position="12"/>
        <end position="35"/>
    </location>
</feature>
<dbReference type="Proteomes" id="UP000636800">
    <property type="component" value="Chromosome 2"/>
</dbReference>
<sequence>MAVIRRTLLAPLLLLNFAMYIIVIGFASWCLNHFINGQSHYPGELRRVAGNGATFYFLVFSILAGVLGVASKLTGANHLRTWRSDSHGAAASSAVIAWPLPCWLSGWRARRYTWRIQGMEAQDARGLRDYIVLHATDLRVAASRQDVRKQVRAGIWGGQVRGWGGAGRGWSGEGHGKGLGMQTVCYLRRFKL</sequence>
<dbReference type="Pfam" id="PF05512">
    <property type="entry name" value="AWPM-19"/>
    <property type="match status" value="1"/>
</dbReference>
<keyword evidence="1" id="KW-0472">Membrane</keyword>
<protein>
    <submittedName>
        <fullName evidence="2">Uncharacterized protein</fullName>
    </submittedName>
</protein>
<accession>A0A835RTF6</accession>
<evidence type="ECO:0000313" key="2">
    <source>
        <dbReference type="EMBL" id="KAG0491712.1"/>
    </source>
</evidence>
<feature type="transmembrane region" description="Helical" evidence="1">
    <location>
        <begin position="55"/>
        <end position="74"/>
    </location>
</feature>
<proteinExistence type="predicted"/>
<gene>
    <name evidence="2" type="ORF">HPP92_005110</name>
</gene>
<evidence type="ECO:0000256" key="1">
    <source>
        <dbReference type="SAM" id="Phobius"/>
    </source>
</evidence>
<dbReference type="EMBL" id="JADCNL010000002">
    <property type="protein sequence ID" value="KAG0491712.1"/>
    <property type="molecule type" value="Genomic_DNA"/>
</dbReference>
<dbReference type="InterPro" id="IPR008390">
    <property type="entry name" value="AWPM-19"/>
</dbReference>
<keyword evidence="1" id="KW-0812">Transmembrane</keyword>
<dbReference type="PANTHER" id="PTHR33294:SF5">
    <property type="entry name" value="AWPM-19-LIKE FAMILY PROTEIN"/>
    <property type="match status" value="1"/>
</dbReference>
<evidence type="ECO:0000313" key="3">
    <source>
        <dbReference type="Proteomes" id="UP000636800"/>
    </source>
</evidence>
<name>A0A835RTF6_VANPL</name>
<keyword evidence="3" id="KW-1185">Reference proteome</keyword>
<keyword evidence="1" id="KW-1133">Transmembrane helix</keyword>
<dbReference type="PANTHER" id="PTHR33294">
    <property type="entry name" value="AWPM-19-LIKE FAMILY PROTEIN"/>
    <property type="match status" value="1"/>
</dbReference>
<dbReference type="OrthoDB" id="1873930at2759"/>
<organism evidence="2 3">
    <name type="scientific">Vanilla planifolia</name>
    <name type="common">Vanilla</name>
    <dbReference type="NCBI Taxonomy" id="51239"/>
    <lineage>
        <taxon>Eukaryota</taxon>
        <taxon>Viridiplantae</taxon>
        <taxon>Streptophyta</taxon>
        <taxon>Embryophyta</taxon>
        <taxon>Tracheophyta</taxon>
        <taxon>Spermatophyta</taxon>
        <taxon>Magnoliopsida</taxon>
        <taxon>Liliopsida</taxon>
        <taxon>Asparagales</taxon>
        <taxon>Orchidaceae</taxon>
        <taxon>Vanilloideae</taxon>
        <taxon>Vanilleae</taxon>
        <taxon>Vanilla</taxon>
    </lineage>
</organism>
<comment type="caution">
    <text evidence="2">The sequence shown here is derived from an EMBL/GenBank/DDBJ whole genome shotgun (WGS) entry which is preliminary data.</text>
</comment>
<dbReference type="AlphaFoldDB" id="A0A835RTF6"/>